<evidence type="ECO:0000256" key="1">
    <source>
        <dbReference type="ARBA" id="ARBA00022821"/>
    </source>
</evidence>
<organism evidence="4 5">
    <name type="scientific">Liquidambar formosana</name>
    <name type="common">Formosan gum</name>
    <dbReference type="NCBI Taxonomy" id="63359"/>
    <lineage>
        <taxon>Eukaryota</taxon>
        <taxon>Viridiplantae</taxon>
        <taxon>Streptophyta</taxon>
        <taxon>Embryophyta</taxon>
        <taxon>Tracheophyta</taxon>
        <taxon>Spermatophyta</taxon>
        <taxon>Magnoliopsida</taxon>
        <taxon>eudicotyledons</taxon>
        <taxon>Gunneridae</taxon>
        <taxon>Pentapetalae</taxon>
        <taxon>Saxifragales</taxon>
        <taxon>Altingiaceae</taxon>
        <taxon>Liquidambar</taxon>
    </lineage>
</organism>
<dbReference type="SUPFAM" id="SSF52047">
    <property type="entry name" value="RNI-like"/>
    <property type="match status" value="1"/>
</dbReference>
<dbReference type="AlphaFoldDB" id="A0AAP0WVI7"/>
<protein>
    <recommendedName>
        <fullName evidence="3">Disease resistance protein At4g27190-like leucine-rich repeats domain-containing protein</fullName>
    </recommendedName>
</protein>
<keyword evidence="5" id="KW-1185">Reference proteome</keyword>
<feature type="domain" description="Disease resistance protein At4g27190-like leucine-rich repeats" evidence="3">
    <location>
        <begin position="23"/>
        <end position="89"/>
    </location>
</feature>
<reference evidence="4 5" key="1">
    <citation type="journal article" date="2024" name="Plant J.">
        <title>Genome sequences and population genomics reveal climatic adaptation and genomic divergence between two closely related sweetgum species.</title>
        <authorList>
            <person name="Xu W.Q."/>
            <person name="Ren C.Q."/>
            <person name="Zhang X.Y."/>
            <person name="Comes H.P."/>
            <person name="Liu X.H."/>
            <person name="Li Y.G."/>
            <person name="Kettle C.J."/>
            <person name="Jalonen R."/>
            <person name="Gaisberger H."/>
            <person name="Ma Y.Z."/>
            <person name="Qiu Y.X."/>
        </authorList>
    </citation>
    <scope>NUCLEOTIDE SEQUENCE [LARGE SCALE GENOMIC DNA]</scope>
    <source>
        <strain evidence="4">Hangzhou</strain>
    </source>
</reference>
<evidence type="ECO:0000313" key="5">
    <source>
        <dbReference type="Proteomes" id="UP001415857"/>
    </source>
</evidence>
<dbReference type="PANTHER" id="PTHR33463:SF203">
    <property type="entry name" value="AAA+ ATPASE DOMAIN-CONTAINING PROTEIN"/>
    <property type="match status" value="1"/>
</dbReference>
<gene>
    <name evidence="4" type="ORF">L1049_027530</name>
</gene>
<dbReference type="Gene3D" id="3.80.10.10">
    <property type="entry name" value="Ribonuclease Inhibitor"/>
    <property type="match status" value="2"/>
</dbReference>
<dbReference type="Proteomes" id="UP001415857">
    <property type="component" value="Unassembled WGS sequence"/>
</dbReference>
<dbReference type="InterPro" id="IPR032675">
    <property type="entry name" value="LRR_dom_sf"/>
</dbReference>
<dbReference type="PANTHER" id="PTHR33463">
    <property type="entry name" value="NB-ARC DOMAIN-CONTAINING PROTEIN-RELATED"/>
    <property type="match status" value="1"/>
</dbReference>
<feature type="domain" description="Disease resistance protein At4g27190-like leucine-rich repeats" evidence="3">
    <location>
        <begin position="192"/>
        <end position="287"/>
    </location>
</feature>
<evidence type="ECO:0000256" key="2">
    <source>
        <dbReference type="SAM" id="MobiDB-lite"/>
    </source>
</evidence>
<dbReference type="Pfam" id="PF23247">
    <property type="entry name" value="LRR_RPS2"/>
    <property type="match status" value="2"/>
</dbReference>
<comment type="caution">
    <text evidence="4">The sequence shown here is derived from an EMBL/GenBank/DDBJ whole genome shotgun (WGS) entry which is preliminary data.</text>
</comment>
<keyword evidence="1" id="KW-0611">Plant defense</keyword>
<feature type="region of interest" description="Disordered" evidence="2">
    <location>
        <begin position="333"/>
        <end position="354"/>
    </location>
</feature>
<proteinExistence type="predicted"/>
<accession>A0AAP0WVI7</accession>
<name>A0AAP0WVI7_LIQFO</name>
<sequence>MNPSSISVATAPNIGEGDADLALTHLKILRLKSLPKLTHLWEMVTLGIQGFQNLQCLEVEDCQSLKYVFTPSIAKLLVKLEELCIINCAIVEIVGKDQEGGEEIEEATKVIQFPQLNKLHLTILQDFVSFGVKPYTFKWPVLKELFVDNSGMKVLIPTFQGVGKQKTITMTSHEEVHEQQIIFPSLEVLTLDHVEGILDGQLLAHSFCNLREIRVIKCNQLLAVPSNWLPAGLQKLEDLWIDDCASLVEVFEVEGLNVEERDAVLLPMLKRLCLWYLPKLERLLNEKELEVDQEIGQEEHLVKELEVNQEIEQEEHLVKESEVNQEEHLVKELEVNQEVGQEEHLDNNDDDHEN</sequence>
<dbReference type="EMBL" id="JBBPBK010000009">
    <property type="protein sequence ID" value="KAK9277973.1"/>
    <property type="molecule type" value="Genomic_DNA"/>
</dbReference>
<evidence type="ECO:0000313" key="4">
    <source>
        <dbReference type="EMBL" id="KAK9277973.1"/>
    </source>
</evidence>
<evidence type="ECO:0000259" key="3">
    <source>
        <dbReference type="Pfam" id="PF23247"/>
    </source>
</evidence>
<dbReference type="InterPro" id="IPR057135">
    <property type="entry name" value="At4g27190-like_LRR"/>
</dbReference>
<dbReference type="InterPro" id="IPR050905">
    <property type="entry name" value="Plant_NBS-LRR"/>
</dbReference>